<keyword evidence="3" id="KW-1185">Reference proteome</keyword>
<accession>A0A848HIX9</accession>
<gene>
    <name evidence="2" type="ORF">HHL11_32255</name>
</gene>
<dbReference type="EMBL" id="JABBFX010000005">
    <property type="protein sequence ID" value="NML48463.1"/>
    <property type="molecule type" value="Genomic_DNA"/>
</dbReference>
<proteinExistence type="predicted"/>
<name>A0A848HIX9_9BURK</name>
<protein>
    <submittedName>
        <fullName evidence="2">Uncharacterized protein</fullName>
    </submittedName>
</protein>
<evidence type="ECO:0000313" key="2">
    <source>
        <dbReference type="EMBL" id="NML48463.1"/>
    </source>
</evidence>
<evidence type="ECO:0000256" key="1">
    <source>
        <dbReference type="SAM" id="MobiDB-lite"/>
    </source>
</evidence>
<sequence>MGKKEVREFEDELVGVQGGISLFRKGIDEFFLSHGFLIANDKLQAARKDLEALGLFERCSQALRRTEELVKLGPAHDQEAEMLILETARALMKASGTHDAMRKMLLQKPTASVEDYKPDPDAWAREDRQNK</sequence>
<organism evidence="2 3">
    <name type="scientific">Ramlibacter agri</name>
    <dbReference type="NCBI Taxonomy" id="2728837"/>
    <lineage>
        <taxon>Bacteria</taxon>
        <taxon>Pseudomonadati</taxon>
        <taxon>Pseudomonadota</taxon>
        <taxon>Betaproteobacteria</taxon>
        <taxon>Burkholderiales</taxon>
        <taxon>Comamonadaceae</taxon>
        <taxon>Ramlibacter</taxon>
    </lineage>
</organism>
<dbReference type="RefSeq" id="WP_169422802.1">
    <property type="nucleotide sequence ID" value="NZ_JABBFX010000005.1"/>
</dbReference>
<comment type="caution">
    <text evidence="2">The sequence shown here is derived from an EMBL/GenBank/DDBJ whole genome shotgun (WGS) entry which is preliminary data.</text>
</comment>
<dbReference type="Proteomes" id="UP000541185">
    <property type="component" value="Unassembled WGS sequence"/>
</dbReference>
<feature type="region of interest" description="Disordered" evidence="1">
    <location>
        <begin position="107"/>
        <end position="131"/>
    </location>
</feature>
<reference evidence="2 3" key="1">
    <citation type="submission" date="2020-04" db="EMBL/GenBank/DDBJ databases">
        <title>Ramlibacter sp. G-1-2-2 isolated from soil.</title>
        <authorList>
            <person name="Dahal R.H."/>
        </authorList>
    </citation>
    <scope>NUCLEOTIDE SEQUENCE [LARGE SCALE GENOMIC DNA]</scope>
    <source>
        <strain evidence="2 3">G-1-2-2</strain>
    </source>
</reference>
<feature type="compositionally biased region" description="Basic and acidic residues" evidence="1">
    <location>
        <begin position="114"/>
        <end position="131"/>
    </location>
</feature>
<dbReference type="AlphaFoldDB" id="A0A848HIX9"/>
<evidence type="ECO:0000313" key="3">
    <source>
        <dbReference type="Proteomes" id="UP000541185"/>
    </source>
</evidence>